<evidence type="ECO:0000256" key="5">
    <source>
        <dbReference type="ARBA" id="ARBA00048488"/>
    </source>
</evidence>
<dbReference type="GO" id="GO:0033743">
    <property type="term" value="F:peptide-methionine (R)-S-oxide reductase activity"/>
    <property type="evidence" value="ECO:0007669"/>
    <property type="project" value="UniProtKB-UniRule"/>
</dbReference>
<dbReference type="GO" id="GO:0030091">
    <property type="term" value="P:protein repair"/>
    <property type="evidence" value="ECO:0007669"/>
    <property type="project" value="InterPro"/>
</dbReference>
<dbReference type="EMBL" id="VYKL01000026">
    <property type="protein sequence ID" value="KAA9021700.1"/>
    <property type="molecule type" value="Genomic_DNA"/>
</dbReference>
<dbReference type="Pfam" id="PF01641">
    <property type="entry name" value="SelR"/>
    <property type="match status" value="1"/>
</dbReference>
<dbReference type="PANTHER" id="PTHR10173">
    <property type="entry name" value="METHIONINE SULFOXIDE REDUCTASE"/>
    <property type="match status" value="1"/>
</dbReference>
<dbReference type="SUPFAM" id="SSF51316">
    <property type="entry name" value="Mss4-like"/>
    <property type="match status" value="1"/>
</dbReference>
<accession>A0A5J5HMB0</accession>
<dbReference type="Gene3D" id="2.170.150.20">
    <property type="entry name" value="Peptide methionine sulfoxide reductase"/>
    <property type="match status" value="1"/>
</dbReference>
<dbReference type="OrthoDB" id="4174719at2"/>
<comment type="caution">
    <text evidence="9">The sequence shown here is derived from an EMBL/GenBank/DDBJ whole genome shotgun (WGS) entry which is preliminary data.</text>
</comment>
<protein>
    <recommendedName>
        <fullName evidence="3 7">Peptide methionine sulfoxide reductase MsrB</fullName>
        <ecNumber evidence="2 7">1.8.4.12</ecNumber>
    </recommendedName>
    <alternativeName>
        <fullName evidence="6 7">Peptide-methionine (R)-S-oxide reductase</fullName>
    </alternativeName>
</protein>
<evidence type="ECO:0000256" key="1">
    <source>
        <dbReference type="ARBA" id="ARBA00007174"/>
    </source>
</evidence>
<dbReference type="InterPro" id="IPR002579">
    <property type="entry name" value="Met_Sox_Rdtase_MsrB_dom"/>
</dbReference>
<feature type="domain" description="MsrB" evidence="8">
    <location>
        <begin position="5"/>
        <end position="127"/>
    </location>
</feature>
<organism evidence="9 10">
    <name type="scientific">Niallia endozanthoxylica</name>
    <dbReference type="NCBI Taxonomy" id="2036016"/>
    <lineage>
        <taxon>Bacteria</taxon>
        <taxon>Bacillati</taxon>
        <taxon>Bacillota</taxon>
        <taxon>Bacilli</taxon>
        <taxon>Bacillales</taxon>
        <taxon>Bacillaceae</taxon>
        <taxon>Niallia</taxon>
    </lineage>
</organism>
<dbReference type="GO" id="GO:0006979">
    <property type="term" value="P:response to oxidative stress"/>
    <property type="evidence" value="ECO:0007669"/>
    <property type="project" value="InterPro"/>
</dbReference>
<comment type="caution">
    <text evidence="7">Lacks conserved residue(s) required for the propagation of feature annotation.</text>
</comment>
<dbReference type="NCBIfam" id="TIGR00357">
    <property type="entry name" value="peptide-methionine (R)-S-oxide reductase MsrB"/>
    <property type="match status" value="1"/>
</dbReference>
<reference evidence="9 10" key="1">
    <citation type="submission" date="2019-09" db="EMBL/GenBank/DDBJ databases">
        <title>Whole genome sequences of isolates from the Mars Exploration Rovers.</title>
        <authorList>
            <person name="Seuylemezian A."/>
            <person name="Vaishampayan P."/>
        </authorList>
    </citation>
    <scope>NUCLEOTIDE SEQUENCE [LARGE SCALE GENOMIC DNA]</scope>
    <source>
        <strain evidence="9 10">MER_TA_151</strain>
    </source>
</reference>
<dbReference type="Proteomes" id="UP000326671">
    <property type="component" value="Unassembled WGS sequence"/>
</dbReference>
<evidence type="ECO:0000256" key="2">
    <source>
        <dbReference type="ARBA" id="ARBA00012499"/>
    </source>
</evidence>
<dbReference type="HAMAP" id="MF_01400">
    <property type="entry name" value="MsrB"/>
    <property type="match status" value="1"/>
</dbReference>
<dbReference type="PANTHER" id="PTHR10173:SF59">
    <property type="entry name" value="PEPTIDE METHIONINE SULFOXIDE REDUCTASE MSRA_MSRB"/>
    <property type="match status" value="1"/>
</dbReference>
<comment type="similarity">
    <text evidence="1 7">Belongs to the MsrB Met sulfoxide reductase family.</text>
</comment>
<feature type="active site" description="Nucleophile" evidence="7">
    <location>
        <position position="116"/>
    </location>
</feature>
<dbReference type="EC" id="1.8.4.12" evidence="2 7"/>
<sequence>MMANKEELREKLTPIQFEVTQNNGTEPPFRNEYWNEFRDGIYVDIVSGKPLFSSKDKFDAGCGWPSFTKPLTEEEMVEKTDTSHFMVRTEIRSKSADSHLGHVFNDGPVPTGLRYCINSASLKFIPKEKLEEEGFKEYAKLFE</sequence>
<keyword evidence="4 7" id="KW-0560">Oxidoreductase</keyword>
<comment type="catalytic activity">
    <reaction evidence="5 7">
        <text>L-methionyl-[protein] + [thioredoxin]-disulfide + H2O = L-methionyl-(R)-S-oxide-[protein] + [thioredoxin]-dithiol</text>
        <dbReference type="Rhea" id="RHEA:24164"/>
        <dbReference type="Rhea" id="RHEA-COMP:10698"/>
        <dbReference type="Rhea" id="RHEA-COMP:10700"/>
        <dbReference type="Rhea" id="RHEA-COMP:12313"/>
        <dbReference type="Rhea" id="RHEA-COMP:12314"/>
        <dbReference type="ChEBI" id="CHEBI:15377"/>
        <dbReference type="ChEBI" id="CHEBI:16044"/>
        <dbReference type="ChEBI" id="CHEBI:29950"/>
        <dbReference type="ChEBI" id="CHEBI:45764"/>
        <dbReference type="ChEBI" id="CHEBI:50058"/>
        <dbReference type="EC" id="1.8.4.12"/>
    </reaction>
</comment>
<dbReference type="InterPro" id="IPR011057">
    <property type="entry name" value="Mss4-like_sf"/>
</dbReference>
<dbReference type="PROSITE" id="PS51790">
    <property type="entry name" value="MSRB"/>
    <property type="match status" value="1"/>
</dbReference>
<dbReference type="AlphaFoldDB" id="A0A5J5HMB0"/>
<evidence type="ECO:0000259" key="8">
    <source>
        <dbReference type="PROSITE" id="PS51790"/>
    </source>
</evidence>
<name>A0A5J5HMB0_9BACI</name>
<evidence type="ECO:0000313" key="9">
    <source>
        <dbReference type="EMBL" id="KAA9021700.1"/>
    </source>
</evidence>
<evidence type="ECO:0000256" key="6">
    <source>
        <dbReference type="ARBA" id="ARBA00075819"/>
    </source>
</evidence>
<evidence type="ECO:0000256" key="7">
    <source>
        <dbReference type="HAMAP-Rule" id="MF_01400"/>
    </source>
</evidence>
<gene>
    <name evidence="7 9" type="primary">msrB</name>
    <name evidence="9" type="ORF">F4V44_17100</name>
</gene>
<dbReference type="FunFam" id="2.170.150.20:FF:000003">
    <property type="entry name" value="Peptide methionine sulfoxide reductase MsrB"/>
    <property type="match status" value="1"/>
</dbReference>
<keyword evidence="10" id="KW-1185">Reference proteome</keyword>
<evidence type="ECO:0000313" key="10">
    <source>
        <dbReference type="Proteomes" id="UP000326671"/>
    </source>
</evidence>
<evidence type="ECO:0000256" key="4">
    <source>
        <dbReference type="ARBA" id="ARBA00023002"/>
    </source>
</evidence>
<proteinExistence type="inferred from homology"/>
<dbReference type="InterPro" id="IPR028427">
    <property type="entry name" value="Met_Sox_Rdtase_MsrB"/>
</dbReference>
<dbReference type="GO" id="GO:0005737">
    <property type="term" value="C:cytoplasm"/>
    <property type="evidence" value="ECO:0007669"/>
    <property type="project" value="TreeGrafter"/>
</dbReference>
<evidence type="ECO:0000256" key="3">
    <source>
        <dbReference type="ARBA" id="ARBA00021130"/>
    </source>
</evidence>